<feature type="domain" description="Response regulatory" evidence="2">
    <location>
        <begin position="9"/>
        <end position="129"/>
    </location>
</feature>
<proteinExistence type="predicted"/>
<dbReference type="PANTHER" id="PTHR44520">
    <property type="entry name" value="RESPONSE REGULATOR RCP1-RELATED"/>
    <property type="match status" value="1"/>
</dbReference>
<dbReference type="Pfam" id="PF00072">
    <property type="entry name" value="Response_reg"/>
    <property type="match status" value="1"/>
</dbReference>
<gene>
    <name evidence="3" type="ORF">GCM10022291_02030</name>
</gene>
<evidence type="ECO:0000313" key="4">
    <source>
        <dbReference type="Proteomes" id="UP001501496"/>
    </source>
</evidence>
<dbReference type="CDD" id="cd17557">
    <property type="entry name" value="REC_Rcp-like"/>
    <property type="match status" value="1"/>
</dbReference>
<evidence type="ECO:0000313" key="3">
    <source>
        <dbReference type="EMBL" id="GAA4230866.1"/>
    </source>
</evidence>
<dbReference type="SMART" id="SM00448">
    <property type="entry name" value="REC"/>
    <property type="match status" value="1"/>
</dbReference>
<protein>
    <submittedName>
        <fullName evidence="3">Response regulator</fullName>
    </submittedName>
</protein>
<dbReference type="EMBL" id="BAABCA010000001">
    <property type="protein sequence ID" value="GAA4230866.1"/>
    <property type="molecule type" value="Genomic_DNA"/>
</dbReference>
<evidence type="ECO:0000256" key="1">
    <source>
        <dbReference type="PROSITE-ProRule" id="PRU00169"/>
    </source>
</evidence>
<evidence type="ECO:0000259" key="2">
    <source>
        <dbReference type="PROSITE" id="PS50110"/>
    </source>
</evidence>
<accession>A0ABP8BZ59</accession>
<dbReference type="InterPro" id="IPR001789">
    <property type="entry name" value="Sig_transdc_resp-reg_receiver"/>
</dbReference>
<name>A0ABP8BZ59_9FLAO</name>
<reference evidence="4" key="1">
    <citation type="journal article" date="2019" name="Int. J. Syst. Evol. Microbiol.">
        <title>The Global Catalogue of Microorganisms (GCM) 10K type strain sequencing project: providing services to taxonomists for standard genome sequencing and annotation.</title>
        <authorList>
            <consortium name="The Broad Institute Genomics Platform"/>
            <consortium name="The Broad Institute Genome Sequencing Center for Infectious Disease"/>
            <person name="Wu L."/>
            <person name="Ma J."/>
        </authorList>
    </citation>
    <scope>NUCLEOTIDE SEQUENCE [LARGE SCALE GENOMIC DNA]</scope>
    <source>
        <strain evidence="4">JCM 17630</strain>
    </source>
</reference>
<sequence>MVLMEKKLNVLLIEDDMIEVMKFNRTVSSLTLKHNITEANNGEEALAFLQKKDELPDVILLDLNMPKINGIEFLTILKNDDVLKYIPTIILTTSNNQRDLLECYKIGIAGYVLKPLKYEDYMVKIEKVLDYWSINELKRV</sequence>
<dbReference type="PROSITE" id="PS50110">
    <property type="entry name" value="RESPONSE_REGULATORY"/>
    <property type="match status" value="1"/>
</dbReference>
<organism evidence="3 4">
    <name type="scientific">Postechiella marina</name>
    <dbReference type="NCBI Taxonomy" id="943941"/>
    <lineage>
        <taxon>Bacteria</taxon>
        <taxon>Pseudomonadati</taxon>
        <taxon>Bacteroidota</taxon>
        <taxon>Flavobacteriia</taxon>
        <taxon>Flavobacteriales</taxon>
        <taxon>Flavobacteriaceae</taxon>
        <taxon>Postechiella</taxon>
    </lineage>
</organism>
<comment type="caution">
    <text evidence="3">The sequence shown here is derived from an EMBL/GenBank/DDBJ whole genome shotgun (WGS) entry which is preliminary data.</text>
</comment>
<dbReference type="Gene3D" id="3.40.50.2300">
    <property type="match status" value="1"/>
</dbReference>
<dbReference type="Proteomes" id="UP001501496">
    <property type="component" value="Unassembled WGS sequence"/>
</dbReference>
<dbReference type="PANTHER" id="PTHR44520:SF2">
    <property type="entry name" value="RESPONSE REGULATOR RCP1"/>
    <property type="match status" value="1"/>
</dbReference>
<dbReference type="InterPro" id="IPR011006">
    <property type="entry name" value="CheY-like_superfamily"/>
</dbReference>
<keyword evidence="4" id="KW-1185">Reference proteome</keyword>
<feature type="modified residue" description="4-aspartylphosphate" evidence="1">
    <location>
        <position position="62"/>
    </location>
</feature>
<keyword evidence="1" id="KW-0597">Phosphoprotein</keyword>
<dbReference type="SUPFAM" id="SSF52172">
    <property type="entry name" value="CheY-like"/>
    <property type="match status" value="1"/>
</dbReference>
<dbReference type="InterPro" id="IPR052893">
    <property type="entry name" value="TCS_response_regulator"/>
</dbReference>